<dbReference type="OrthoDB" id="5356769at2759"/>
<name>A0A6A5SD51_9PLEO</name>
<evidence type="ECO:0000313" key="2">
    <source>
        <dbReference type="Proteomes" id="UP000800038"/>
    </source>
</evidence>
<keyword evidence="2" id="KW-1185">Reference proteome</keyword>
<evidence type="ECO:0000313" key="1">
    <source>
        <dbReference type="EMBL" id="KAF1937842.1"/>
    </source>
</evidence>
<organism evidence="1 2">
    <name type="scientific">Clathrospora elynae</name>
    <dbReference type="NCBI Taxonomy" id="706981"/>
    <lineage>
        <taxon>Eukaryota</taxon>
        <taxon>Fungi</taxon>
        <taxon>Dikarya</taxon>
        <taxon>Ascomycota</taxon>
        <taxon>Pezizomycotina</taxon>
        <taxon>Dothideomycetes</taxon>
        <taxon>Pleosporomycetidae</taxon>
        <taxon>Pleosporales</taxon>
        <taxon>Diademaceae</taxon>
        <taxon>Clathrospora</taxon>
    </lineage>
</organism>
<gene>
    <name evidence="1" type="ORF">EJ02DRAFT_426277</name>
</gene>
<sequence length="264" mass="29528">MDYYKCSIEDLHRETRRRGRSLLGTIDQLSESLKRDDDARGSDATTVASLELGPFVPREIHLSRTAEFGETVPAGRLVNERIVYWTMNTFFPSIQIFFESGRSVTIDGSRLPDATIGLDSSLRFKLTDCTHEEDGRVVHSILPEKYPSSGTGLTVREAVIAQRTSIALKSVQSTSHLSRPTTTTTIETEIHTVVGLRLKGMTKMAYIWAKVETPSWGENKTWGDVRIAGLRYDMPIPSTCLPDRPTKPGSQTTVVIKDSLIKRR</sequence>
<reference evidence="1" key="1">
    <citation type="journal article" date="2020" name="Stud. Mycol.">
        <title>101 Dothideomycetes genomes: a test case for predicting lifestyles and emergence of pathogens.</title>
        <authorList>
            <person name="Haridas S."/>
            <person name="Albert R."/>
            <person name="Binder M."/>
            <person name="Bloem J."/>
            <person name="Labutti K."/>
            <person name="Salamov A."/>
            <person name="Andreopoulos B."/>
            <person name="Baker S."/>
            <person name="Barry K."/>
            <person name="Bills G."/>
            <person name="Bluhm B."/>
            <person name="Cannon C."/>
            <person name="Castanera R."/>
            <person name="Culley D."/>
            <person name="Daum C."/>
            <person name="Ezra D."/>
            <person name="Gonzalez J."/>
            <person name="Henrissat B."/>
            <person name="Kuo A."/>
            <person name="Liang C."/>
            <person name="Lipzen A."/>
            <person name="Lutzoni F."/>
            <person name="Magnuson J."/>
            <person name="Mondo S."/>
            <person name="Nolan M."/>
            <person name="Ohm R."/>
            <person name="Pangilinan J."/>
            <person name="Park H.-J."/>
            <person name="Ramirez L."/>
            <person name="Alfaro M."/>
            <person name="Sun H."/>
            <person name="Tritt A."/>
            <person name="Yoshinaga Y."/>
            <person name="Zwiers L.-H."/>
            <person name="Turgeon B."/>
            <person name="Goodwin S."/>
            <person name="Spatafora J."/>
            <person name="Crous P."/>
            <person name="Grigoriev I."/>
        </authorList>
    </citation>
    <scope>NUCLEOTIDE SEQUENCE</scope>
    <source>
        <strain evidence="1">CBS 161.51</strain>
    </source>
</reference>
<dbReference type="Proteomes" id="UP000800038">
    <property type="component" value="Unassembled WGS sequence"/>
</dbReference>
<dbReference type="AlphaFoldDB" id="A0A6A5SD51"/>
<protein>
    <submittedName>
        <fullName evidence="1">Uncharacterized protein</fullName>
    </submittedName>
</protein>
<dbReference type="EMBL" id="ML976124">
    <property type="protein sequence ID" value="KAF1937842.1"/>
    <property type="molecule type" value="Genomic_DNA"/>
</dbReference>
<accession>A0A6A5SD51</accession>
<proteinExistence type="predicted"/>